<dbReference type="InterPro" id="IPR002591">
    <property type="entry name" value="Phosphodiest/P_Trfase"/>
</dbReference>
<reference evidence="1 2" key="1">
    <citation type="submission" date="2020-08" db="EMBL/GenBank/DDBJ databases">
        <title>Sequencing the genomes of 1000 actinobacteria strains.</title>
        <authorList>
            <person name="Klenk H.-P."/>
        </authorList>
    </citation>
    <scope>NUCLEOTIDE SEQUENCE [LARGE SCALE GENOMIC DNA]</scope>
    <source>
        <strain evidence="1 2">DSM 45362</strain>
    </source>
</reference>
<evidence type="ECO:0000313" key="2">
    <source>
        <dbReference type="Proteomes" id="UP000587527"/>
    </source>
</evidence>
<dbReference type="GO" id="GO:0016787">
    <property type="term" value="F:hydrolase activity"/>
    <property type="evidence" value="ECO:0007669"/>
    <property type="project" value="UniProtKB-ARBA"/>
</dbReference>
<dbReference type="EMBL" id="JACHMN010000002">
    <property type="protein sequence ID" value="MBB5871390.1"/>
    <property type="molecule type" value="Genomic_DNA"/>
</dbReference>
<dbReference type="AlphaFoldDB" id="A0A841BXE9"/>
<organism evidence="1 2">
    <name type="scientific">Allocatelliglobosispora scoriae</name>
    <dbReference type="NCBI Taxonomy" id="643052"/>
    <lineage>
        <taxon>Bacteria</taxon>
        <taxon>Bacillati</taxon>
        <taxon>Actinomycetota</taxon>
        <taxon>Actinomycetes</taxon>
        <taxon>Micromonosporales</taxon>
        <taxon>Micromonosporaceae</taxon>
        <taxon>Allocatelliglobosispora</taxon>
    </lineage>
</organism>
<dbReference type="PANTHER" id="PTHR10151">
    <property type="entry name" value="ECTONUCLEOTIDE PYROPHOSPHATASE/PHOSPHODIESTERASE"/>
    <property type="match status" value="1"/>
</dbReference>
<keyword evidence="2" id="KW-1185">Reference proteome</keyword>
<dbReference type="Pfam" id="PF01663">
    <property type="entry name" value="Phosphodiest"/>
    <property type="match status" value="1"/>
</dbReference>
<gene>
    <name evidence="1" type="ORF">F4553_004769</name>
</gene>
<sequence length="270" mass="28288">MQHVVVFGVDGVRWDTLHEVATPTFDAIAAAGFLSRFEVSAEAPTLSGPTWSTIATGVWPSAHGVRDNHFVGHRLADHPDFLTLVSRAGHRTYAAAAWPPLVTIVDNGPVFRAPTRLSYADGDAYGWGAADQLLADDAAAALGAGDFAAAFVYLGNPDETAHDEGTGEPYRAAIEAADRQVGEVLAAIRARPTYAAEQWTVIVVTDHGHRDGGGHGERSEWERTAWIAASGPGVPSGQISACHADVAPSVLAALGVHHDHLPGTPFAALG</sequence>
<dbReference type="InterPro" id="IPR017850">
    <property type="entry name" value="Alkaline_phosphatase_core_sf"/>
</dbReference>
<dbReference type="SUPFAM" id="SSF53649">
    <property type="entry name" value="Alkaline phosphatase-like"/>
    <property type="match status" value="1"/>
</dbReference>
<dbReference type="Proteomes" id="UP000587527">
    <property type="component" value="Unassembled WGS sequence"/>
</dbReference>
<protein>
    <submittedName>
        <fullName evidence="1">Putative AlkP superfamily pyrophosphatase or phosphodiesterase</fullName>
    </submittedName>
</protein>
<evidence type="ECO:0000313" key="1">
    <source>
        <dbReference type="EMBL" id="MBB5871390.1"/>
    </source>
</evidence>
<name>A0A841BXE9_9ACTN</name>
<accession>A0A841BXE9</accession>
<dbReference type="Gene3D" id="3.40.720.10">
    <property type="entry name" value="Alkaline Phosphatase, subunit A"/>
    <property type="match status" value="1"/>
</dbReference>
<dbReference type="RefSeq" id="WP_184839401.1">
    <property type="nucleotide sequence ID" value="NZ_JACHMN010000002.1"/>
</dbReference>
<comment type="caution">
    <text evidence="1">The sequence shown here is derived from an EMBL/GenBank/DDBJ whole genome shotgun (WGS) entry which is preliminary data.</text>
</comment>
<dbReference type="PANTHER" id="PTHR10151:SF120">
    <property type="entry name" value="BIS(5'-ADENOSYL)-TRIPHOSPHATASE"/>
    <property type="match status" value="1"/>
</dbReference>
<proteinExistence type="predicted"/>